<proteinExistence type="predicted"/>
<dbReference type="Gene3D" id="3.40.50.720">
    <property type="entry name" value="NAD(P)-binding Rossmann-like Domain"/>
    <property type="match status" value="1"/>
</dbReference>
<evidence type="ECO:0000313" key="3">
    <source>
        <dbReference type="Proteomes" id="UP001595896"/>
    </source>
</evidence>
<dbReference type="InterPro" id="IPR036291">
    <property type="entry name" value="NAD(P)-bd_dom_sf"/>
</dbReference>
<protein>
    <submittedName>
        <fullName evidence="2">NAD(P)-binding domain-containing protein</fullName>
    </submittedName>
</protein>
<dbReference type="EMBL" id="JBHSGK010000016">
    <property type="protein sequence ID" value="MFC4737746.1"/>
    <property type="molecule type" value="Genomic_DNA"/>
</dbReference>
<dbReference type="RefSeq" id="WP_377910344.1">
    <property type="nucleotide sequence ID" value="NZ_JBHSGK010000016.1"/>
</dbReference>
<sequence length="228" mass="24986">MSETIRWGLAGIGKIGAALLAGWDRQGLTTEIYHPDEHRRRAAASSAAGAREAAKEELPHLDYLVLALPADSIAPFIEDLEQSGLNMRRTTLVNMATTKGTASLRKQFPEHRFAGMKAAVHAETLRRGEAVLFVSPEAASDQTLKLRFEALGDVINGEEKTVETLNRTATEAAVKAAAALEEQLRQEGWQELYIRQALASLMPEVIHAYADGRLGAFGRKLADELRRD</sequence>
<name>A0ABV9NZL4_9BACI</name>
<reference evidence="3" key="1">
    <citation type="journal article" date="2019" name="Int. J. Syst. Evol. Microbiol.">
        <title>The Global Catalogue of Microorganisms (GCM) 10K type strain sequencing project: providing services to taxonomists for standard genome sequencing and annotation.</title>
        <authorList>
            <consortium name="The Broad Institute Genomics Platform"/>
            <consortium name="The Broad Institute Genome Sequencing Center for Infectious Disease"/>
            <person name="Wu L."/>
            <person name="Ma J."/>
        </authorList>
    </citation>
    <scope>NUCLEOTIDE SEQUENCE [LARGE SCALE GENOMIC DNA]</scope>
    <source>
        <strain evidence="3">JCM 12165</strain>
    </source>
</reference>
<keyword evidence="3" id="KW-1185">Reference proteome</keyword>
<accession>A0ABV9NZL4</accession>
<organism evidence="2 3">
    <name type="scientific">Bacillus daqingensis</name>
    <dbReference type="NCBI Taxonomy" id="872396"/>
    <lineage>
        <taxon>Bacteria</taxon>
        <taxon>Bacillati</taxon>
        <taxon>Bacillota</taxon>
        <taxon>Bacilli</taxon>
        <taxon>Bacillales</taxon>
        <taxon>Bacillaceae</taxon>
        <taxon>Bacillus</taxon>
    </lineage>
</organism>
<dbReference type="Pfam" id="PF03807">
    <property type="entry name" value="F420_oxidored"/>
    <property type="match status" value="1"/>
</dbReference>
<dbReference type="Proteomes" id="UP001595896">
    <property type="component" value="Unassembled WGS sequence"/>
</dbReference>
<evidence type="ECO:0000313" key="2">
    <source>
        <dbReference type="EMBL" id="MFC4737746.1"/>
    </source>
</evidence>
<comment type="caution">
    <text evidence="2">The sequence shown here is derived from an EMBL/GenBank/DDBJ whole genome shotgun (WGS) entry which is preliminary data.</text>
</comment>
<feature type="domain" description="Pyrroline-5-carboxylate reductase catalytic N-terminal" evidence="1">
    <location>
        <begin position="9"/>
        <end position="82"/>
    </location>
</feature>
<dbReference type="InterPro" id="IPR028939">
    <property type="entry name" value="P5C_Rdtase_cat_N"/>
</dbReference>
<dbReference type="SUPFAM" id="SSF51735">
    <property type="entry name" value="NAD(P)-binding Rossmann-fold domains"/>
    <property type="match status" value="1"/>
</dbReference>
<evidence type="ECO:0000259" key="1">
    <source>
        <dbReference type="Pfam" id="PF03807"/>
    </source>
</evidence>
<gene>
    <name evidence="2" type="ORF">ACFO4L_14285</name>
</gene>